<dbReference type="EMBL" id="ADVG01000004">
    <property type="protein sequence ID" value="EFH82629.1"/>
    <property type="molecule type" value="Genomic_DNA"/>
</dbReference>
<name>D6U1I5_KTERA</name>
<dbReference type="Gene3D" id="3.50.50.60">
    <property type="entry name" value="FAD/NAD(P)-binding domain"/>
    <property type="match status" value="1"/>
</dbReference>
<evidence type="ECO:0000313" key="3">
    <source>
        <dbReference type="Proteomes" id="UP000004508"/>
    </source>
</evidence>
<dbReference type="Proteomes" id="UP000004508">
    <property type="component" value="Unassembled WGS sequence"/>
</dbReference>
<feature type="domain" description="Amine oxidase" evidence="1">
    <location>
        <begin position="96"/>
        <end position="342"/>
    </location>
</feature>
<dbReference type="Pfam" id="PF13450">
    <property type="entry name" value="NAD_binding_8"/>
    <property type="match status" value="1"/>
</dbReference>
<reference evidence="2 3" key="1">
    <citation type="journal article" date="2011" name="Stand. Genomic Sci.">
        <title>Non-contiguous finished genome sequence and contextual data of the filamentous soil bacterium Ktedonobacter racemifer type strain (SOSP1-21).</title>
        <authorList>
            <person name="Chang Y.J."/>
            <person name="Land M."/>
            <person name="Hauser L."/>
            <person name="Chertkov O."/>
            <person name="Del Rio T.G."/>
            <person name="Nolan M."/>
            <person name="Copeland A."/>
            <person name="Tice H."/>
            <person name="Cheng J.F."/>
            <person name="Lucas S."/>
            <person name="Han C."/>
            <person name="Goodwin L."/>
            <person name="Pitluck S."/>
            <person name="Ivanova N."/>
            <person name="Ovchinikova G."/>
            <person name="Pati A."/>
            <person name="Chen A."/>
            <person name="Palaniappan K."/>
            <person name="Mavromatis K."/>
            <person name="Liolios K."/>
            <person name="Brettin T."/>
            <person name="Fiebig A."/>
            <person name="Rohde M."/>
            <person name="Abt B."/>
            <person name="Goker M."/>
            <person name="Detter J.C."/>
            <person name="Woyke T."/>
            <person name="Bristow J."/>
            <person name="Eisen J.A."/>
            <person name="Markowitz V."/>
            <person name="Hugenholtz P."/>
            <person name="Kyrpides N.C."/>
            <person name="Klenk H.P."/>
            <person name="Lapidus A."/>
        </authorList>
    </citation>
    <scope>NUCLEOTIDE SEQUENCE [LARGE SCALE GENOMIC DNA]</scope>
    <source>
        <strain evidence="3">DSM 44963</strain>
    </source>
</reference>
<dbReference type="SUPFAM" id="SSF51905">
    <property type="entry name" value="FAD/NAD(P)-binding domain"/>
    <property type="match status" value="1"/>
</dbReference>
<dbReference type="Gene3D" id="3.90.660.10">
    <property type="match status" value="1"/>
</dbReference>
<dbReference type="PRINTS" id="PR00419">
    <property type="entry name" value="ADXRDTASE"/>
</dbReference>
<dbReference type="PANTHER" id="PTHR16128">
    <property type="entry name" value="FAD/NAD(P)-BINDING OXIDOREDUCTASE FAMILY PROTEIN"/>
    <property type="match status" value="1"/>
</dbReference>
<dbReference type="eggNOG" id="COG3380">
    <property type="taxonomic scope" value="Bacteria"/>
</dbReference>
<evidence type="ECO:0000259" key="1">
    <source>
        <dbReference type="Pfam" id="PF01593"/>
    </source>
</evidence>
<organism evidence="2 3">
    <name type="scientific">Ktedonobacter racemifer DSM 44963</name>
    <dbReference type="NCBI Taxonomy" id="485913"/>
    <lineage>
        <taxon>Bacteria</taxon>
        <taxon>Bacillati</taxon>
        <taxon>Chloroflexota</taxon>
        <taxon>Ktedonobacteria</taxon>
        <taxon>Ktedonobacterales</taxon>
        <taxon>Ktedonobacteraceae</taxon>
        <taxon>Ktedonobacter</taxon>
    </lineage>
</organism>
<dbReference type="GO" id="GO:0016491">
    <property type="term" value="F:oxidoreductase activity"/>
    <property type="evidence" value="ECO:0007669"/>
    <property type="project" value="InterPro"/>
</dbReference>
<dbReference type="RefSeq" id="WP_007920893.1">
    <property type="nucleotide sequence ID" value="NZ_ADVG01000004.1"/>
</dbReference>
<keyword evidence="3" id="KW-1185">Reference proteome</keyword>
<gene>
    <name evidence="2" type="ORF">Krac_3462</name>
</gene>
<dbReference type="STRING" id="485913.Krac_3462"/>
<comment type="caution">
    <text evidence="2">The sequence shown here is derived from an EMBL/GenBank/DDBJ whole genome shotgun (WGS) entry which is preliminary data.</text>
</comment>
<evidence type="ECO:0000313" key="2">
    <source>
        <dbReference type="EMBL" id="EFH82629.1"/>
    </source>
</evidence>
<dbReference type="PANTHER" id="PTHR16128:SF5">
    <property type="entry name" value="FAD_NAD(P)-BINDING OXIDOREDUCTASE FAMILY PROTEIN"/>
    <property type="match status" value="1"/>
</dbReference>
<sequence length="351" mass="39026">MTTIAVLGAGCSGLAAAHVLQDAGWQVTLFEKSRDVGGRAATRSREGFIYDHGAQYIKPGAPASISWITGRFRTPDLIDIEKPVWVFNGQGEIQEGDAEQNAEEKWTYRSGLATLAKQMARGLDIHLETRIDHIRKTPQGWWLTPEHGAEQGPFSRLLITFPLPQAQELLEKSQLEPGLQGAIVAQLGAATYRPLLSIMLGYRPMPQRRPYYALVNIDKAHPISWLAWEHEKAQERVPSGAGLLIAQMAPDYSREQWEREDSELVRESAAMVAQLVQEEGLATPIFSDVQRWRYALPDQKADSEQLHALTLPAGLAFCGDGFVGGRVHRALEHGIQVAQQLLYPKSSRVHQ</sequence>
<dbReference type="InterPro" id="IPR002937">
    <property type="entry name" value="Amino_oxidase"/>
</dbReference>
<dbReference type="InterPro" id="IPR036188">
    <property type="entry name" value="FAD/NAD-bd_sf"/>
</dbReference>
<dbReference type="Pfam" id="PF01593">
    <property type="entry name" value="Amino_oxidase"/>
    <property type="match status" value="1"/>
</dbReference>
<dbReference type="OrthoDB" id="5792777at2"/>
<accession>D6U1I5</accession>
<protein>
    <submittedName>
        <fullName evidence="2">Amine oxidase</fullName>
    </submittedName>
</protein>
<proteinExistence type="predicted"/>
<dbReference type="AlphaFoldDB" id="D6U1I5"/>
<dbReference type="InParanoid" id="D6U1I5"/>